<dbReference type="Pfam" id="PF05721">
    <property type="entry name" value="PhyH"/>
    <property type="match status" value="1"/>
</dbReference>
<dbReference type="GO" id="GO:0005506">
    <property type="term" value="F:iron ion binding"/>
    <property type="evidence" value="ECO:0007669"/>
    <property type="project" value="UniProtKB-ARBA"/>
</dbReference>
<dbReference type="SUPFAM" id="SSF51197">
    <property type="entry name" value="Clavaminate synthase-like"/>
    <property type="match status" value="1"/>
</dbReference>
<dbReference type="PANTHER" id="PTHR20883">
    <property type="entry name" value="PHYTANOYL-COA DIOXYGENASE DOMAIN CONTAINING 1"/>
    <property type="match status" value="1"/>
</dbReference>
<protein>
    <submittedName>
        <fullName evidence="2">Phytanoyl-CoA dioxygenase</fullName>
    </submittedName>
</protein>
<dbReference type="Gene3D" id="2.60.120.620">
    <property type="entry name" value="q2cbj1_9rhob like domain"/>
    <property type="match status" value="1"/>
</dbReference>
<dbReference type="GO" id="GO:0016706">
    <property type="term" value="F:2-oxoglutarate-dependent dioxygenase activity"/>
    <property type="evidence" value="ECO:0007669"/>
    <property type="project" value="UniProtKB-ARBA"/>
</dbReference>
<gene>
    <name evidence="2" type="ORF">HELGO_WM410</name>
</gene>
<evidence type="ECO:0000313" key="2">
    <source>
        <dbReference type="EMBL" id="CAA6818369.1"/>
    </source>
</evidence>
<reference evidence="2" key="1">
    <citation type="submission" date="2020-01" db="EMBL/GenBank/DDBJ databases">
        <authorList>
            <person name="Meier V. D."/>
            <person name="Meier V D."/>
        </authorList>
    </citation>
    <scope>NUCLEOTIDE SEQUENCE</scope>
    <source>
        <strain evidence="2">HLG_WM_MAG_01</strain>
    </source>
</reference>
<proteinExistence type="predicted"/>
<sequence length="261" mass="30141">MKLTSVQLLQFHTDGFIVLRNFLDEKRCDAILEVAKVHLKDKIEPIETEIGYGSSSKEHRTSVSDYDSHEKGEVVVRRLRQVYDRDPLFKAWMQEPKIRPILQQILDDQVVLTTAHHNSIMTKMPNVSTVTRWHQDRRYWRFSDNNLVSVWLALDNENHDNGVLEFIPKSHTMDFTEAQFDLKEYFLEGYEGNQETIATKVSASLHKGDVVIFHSLLLHRANKNSTNKAKISFVYTVKGAKTKTVAGTRSAEFPEILLEVL</sequence>
<keyword evidence="2" id="KW-0560">Oxidoreductase</keyword>
<accession>A0A6S6TUN9</accession>
<dbReference type="AlphaFoldDB" id="A0A6S6TUN9"/>
<name>A0A6S6TUN9_9BACT</name>
<comment type="cofactor">
    <cofactor evidence="1">
        <name>Fe(2+)</name>
        <dbReference type="ChEBI" id="CHEBI:29033"/>
    </cofactor>
</comment>
<organism evidence="2">
    <name type="scientific">uncultured Sulfurovum sp</name>
    <dbReference type="NCBI Taxonomy" id="269237"/>
    <lineage>
        <taxon>Bacteria</taxon>
        <taxon>Pseudomonadati</taxon>
        <taxon>Campylobacterota</taxon>
        <taxon>Epsilonproteobacteria</taxon>
        <taxon>Campylobacterales</taxon>
        <taxon>Sulfurovaceae</taxon>
        <taxon>Sulfurovum</taxon>
        <taxon>environmental samples</taxon>
    </lineage>
</organism>
<dbReference type="EMBL" id="CACVAS010000107">
    <property type="protein sequence ID" value="CAA6818369.1"/>
    <property type="molecule type" value="Genomic_DNA"/>
</dbReference>
<evidence type="ECO:0000256" key="1">
    <source>
        <dbReference type="ARBA" id="ARBA00001954"/>
    </source>
</evidence>
<keyword evidence="2" id="KW-0223">Dioxygenase</keyword>
<dbReference type="PANTHER" id="PTHR20883:SF48">
    <property type="entry name" value="ECTOINE DIOXYGENASE"/>
    <property type="match status" value="1"/>
</dbReference>
<dbReference type="InterPro" id="IPR008775">
    <property type="entry name" value="Phytyl_CoA_dOase-like"/>
</dbReference>